<evidence type="ECO:0000313" key="3">
    <source>
        <dbReference type="EMBL" id="OAY66793.1"/>
    </source>
</evidence>
<dbReference type="STRING" id="4615.A0A199UPR9"/>
<comment type="caution">
    <text evidence="3">The sequence shown here is derived from an EMBL/GenBank/DDBJ whole genome shotgun (WGS) entry which is preliminary data.</text>
</comment>
<feature type="compositionally biased region" description="Polar residues" evidence="2">
    <location>
        <begin position="371"/>
        <end position="385"/>
    </location>
</feature>
<feature type="region of interest" description="Disordered" evidence="2">
    <location>
        <begin position="352"/>
        <end position="449"/>
    </location>
</feature>
<dbReference type="PANTHER" id="PTHR12161:SF16">
    <property type="entry name" value="REGULATOR OF VPS4 ACTIVITY IN THE MVB PATHWAY PROTEIN"/>
    <property type="match status" value="1"/>
</dbReference>
<dbReference type="EMBL" id="LSRQ01005910">
    <property type="protein sequence ID" value="OAY66793.1"/>
    <property type="molecule type" value="Genomic_DNA"/>
</dbReference>
<dbReference type="FunFam" id="1.20.1260.60:FF:000002">
    <property type="entry name" value="Vacuolar protein sorting-associated protein IST1"/>
    <property type="match status" value="1"/>
</dbReference>
<dbReference type="GO" id="GO:0015031">
    <property type="term" value="P:protein transport"/>
    <property type="evidence" value="ECO:0007669"/>
    <property type="project" value="InterPro"/>
</dbReference>
<sequence length="449" mass="50265">MGRKMDLLLGRTSRQTAKLKTLLGLAVSRLAVLRNQRQARCAVARGDVAELVRLGRLDHALLRVRLSTPPQILIFLVEQVIREQNMLDAFVMMESYCHLVTERAALLNHQKTCPEELHEAVASLIFAASRCGDLPELNNVRHIFVAKFGKDFVSAAVDLRNNCGVNPKMIQKLSTRQPSLESRQRVTKEIAAEKGIKVEFFDEPASTVSEGEQIPKKGENEIRPSIIDQKLSELDLDDSLLVEAAKKYADVEAAAQAAFESATFAAAAARAAVVLSKSESQGKGSGDWRNNTSTNYSKTDESFEKLQEEELSSKEKGLVHKGLREKFVAEHFSRSSSSSSSADSIEIHYKETSMSSKASEGHKGKEKFLFDTSNDNAEKNQSFKSTEGFETKQQVSYLRPPYRRGDQVRYKDHGHYENSSKDEEIGNKMDELNKELRRQPASVRTRRAL</sequence>
<feature type="region of interest" description="Disordered" evidence="2">
    <location>
        <begin position="279"/>
        <end position="303"/>
    </location>
</feature>
<dbReference type="Proteomes" id="UP000092600">
    <property type="component" value="Unassembled WGS sequence"/>
</dbReference>
<accession>A0A199UPR9</accession>
<dbReference type="Pfam" id="PF03398">
    <property type="entry name" value="Ist1"/>
    <property type="match status" value="1"/>
</dbReference>
<gene>
    <name evidence="3" type="ORF">ACMD2_20243</name>
</gene>
<evidence type="ECO:0000313" key="4">
    <source>
        <dbReference type="Proteomes" id="UP000092600"/>
    </source>
</evidence>
<evidence type="ECO:0000256" key="2">
    <source>
        <dbReference type="SAM" id="MobiDB-lite"/>
    </source>
</evidence>
<reference evidence="3 4" key="1">
    <citation type="journal article" date="2016" name="DNA Res.">
        <title>The draft genome of MD-2 pineapple using hybrid error correction of long reads.</title>
        <authorList>
            <person name="Redwan R.M."/>
            <person name="Saidin A."/>
            <person name="Kumar S.V."/>
        </authorList>
    </citation>
    <scope>NUCLEOTIDE SEQUENCE [LARGE SCALE GENOMIC DNA]</scope>
    <source>
        <strain evidence="4">cv. MD2</strain>
        <tissue evidence="3">Leaf</tissue>
    </source>
</reference>
<proteinExistence type="inferred from homology"/>
<name>A0A199UPR9_ANACO</name>
<feature type="compositionally biased region" description="Basic and acidic residues" evidence="2">
    <location>
        <begin position="359"/>
        <end position="369"/>
    </location>
</feature>
<dbReference type="Gene3D" id="1.20.1260.60">
    <property type="entry name" value="Vacuolar protein sorting-associated protein Ist1"/>
    <property type="match status" value="1"/>
</dbReference>
<protein>
    <submittedName>
        <fullName evidence="3">IST1-like protein</fullName>
    </submittedName>
</protein>
<dbReference type="InterPro" id="IPR042277">
    <property type="entry name" value="IST1-like"/>
</dbReference>
<feature type="compositionally biased region" description="Polar residues" evidence="2">
    <location>
        <begin position="279"/>
        <end position="297"/>
    </location>
</feature>
<comment type="similarity">
    <text evidence="1">Belongs to the IST1 family.</text>
</comment>
<feature type="compositionally biased region" description="Basic and acidic residues" evidence="2">
    <location>
        <begin position="403"/>
        <end position="438"/>
    </location>
</feature>
<dbReference type="InterPro" id="IPR005061">
    <property type="entry name" value="Ist1"/>
</dbReference>
<dbReference type="AlphaFoldDB" id="A0A199UPR9"/>
<organism evidence="3 4">
    <name type="scientific">Ananas comosus</name>
    <name type="common">Pineapple</name>
    <name type="synonym">Ananas ananas</name>
    <dbReference type="NCBI Taxonomy" id="4615"/>
    <lineage>
        <taxon>Eukaryota</taxon>
        <taxon>Viridiplantae</taxon>
        <taxon>Streptophyta</taxon>
        <taxon>Embryophyta</taxon>
        <taxon>Tracheophyta</taxon>
        <taxon>Spermatophyta</taxon>
        <taxon>Magnoliopsida</taxon>
        <taxon>Liliopsida</taxon>
        <taxon>Poales</taxon>
        <taxon>Bromeliaceae</taxon>
        <taxon>Bromelioideae</taxon>
        <taxon>Ananas</taxon>
    </lineage>
</organism>
<dbReference type="PANTHER" id="PTHR12161">
    <property type="entry name" value="IST1 FAMILY MEMBER"/>
    <property type="match status" value="1"/>
</dbReference>
<evidence type="ECO:0000256" key="1">
    <source>
        <dbReference type="ARBA" id="ARBA00005536"/>
    </source>
</evidence>